<sequence>MYKISHQISGDTATASFDDNLQDIRMAAMEAVIGFEKQNDGANGSFEEFWGTKGFDQYIKTCMWTKKNNKGAKITKKAPILKGTVSTDKEDILEIEEFISDPDAALFLEEMSYILTPLQQQMVTLVVQDPSLIKPSGKINVKRLAEILDLTWFEADKQVKGIGALMENEL</sequence>
<evidence type="ECO:0000313" key="2">
    <source>
        <dbReference type="Proteomes" id="UP000263517"/>
    </source>
</evidence>
<accession>A0A350NZY8</accession>
<comment type="caution">
    <text evidence="1">The sequence shown here is derived from an EMBL/GenBank/DDBJ whole genome shotgun (WGS) entry which is preliminary data.</text>
</comment>
<gene>
    <name evidence="1" type="ORF">DCW74_02590</name>
</gene>
<dbReference type="Proteomes" id="UP000263517">
    <property type="component" value="Unassembled WGS sequence"/>
</dbReference>
<evidence type="ECO:0000313" key="1">
    <source>
        <dbReference type="EMBL" id="HAW74605.1"/>
    </source>
</evidence>
<proteinExistence type="predicted"/>
<reference evidence="1 2" key="1">
    <citation type="journal article" date="2018" name="Nat. Biotechnol.">
        <title>A standardized bacterial taxonomy based on genome phylogeny substantially revises the tree of life.</title>
        <authorList>
            <person name="Parks D.H."/>
            <person name="Chuvochina M."/>
            <person name="Waite D.W."/>
            <person name="Rinke C."/>
            <person name="Skarshewski A."/>
            <person name="Chaumeil P.A."/>
            <person name="Hugenholtz P."/>
        </authorList>
    </citation>
    <scope>NUCLEOTIDE SEQUENCE [LARGE SCALE GENOMIC DNA]</scope>
    <source>
        <strain evidence="1">UBA11978</strain>
    </source>
</reference>
<dbReference type="EMBL" id="DNAN01000090">
    <property type="protein sequence ID" value="HAW74605.1"/>
    <property type="molecule type" value="Genomic_DNA"/>
</dbReference>
<organism evidence="1 2">
    <name type="scientific">Alteromonas australica</name>
    <dbReference type="NCBI Taxonomy" id="589873"/>
    <lineage>
        <taxon>Bacteria</taxon>
        <taxon>Pseudomonadati</taxon>
        <taxon>Pseudomonadota</taxon>
        <taxon>Gammaproteobacteria</taxon>
        <taxon>Alteromonadales</taxon>
        <taxon>Alteromonadaceae</taxon>
        <taxon>Alteromonas/Salinimonas group</taxon>
        <taxon>Alteromonas</taxon>
    </lineage>
</organism>
<protein>
    <submittedName>
        <fullName evidence="1">Uncharacterized protein</fullName>
    </submittedName>
</protein>
<name>A0A350NZY8_9ALTE</name>
<dbReference type="AlphaFoldDB" id="A0A350NZY8"/>